<comment type="subcellular location">
    <subcellularLocation>
        <location evidence="1">Cell outer membrane</location>
        <topology evidence="1">Multi-pass membrane protein</topology>
    </subcellularLocation>
</comment>
<evidence type="ECO:0000256" key="5">
    <source>
        <dbReference type="ARBA" id="ARBA00022729"/>
    </source>
</evidence>
<reference evidence="9 10" key="1">
    <citation type="submission" date="2016-10" db="EMBL/GenBank/DDBJ databases">
        <authorList>
            <person name="de Groot N.N."/>
        </authorList>
    </citation>
    <scope>NUCLEOTIDE SEQUENCE [LARGE SCALE GENOMIC DNA]</scope>
    <source>
        <strain evidence="9 10">DSM 29316</strain>
    </source>
</reference>
<keyword evidence="7" id="KW-0998">Cell outer membrane</keyword>
<evidence type="ECO:0000256" key="2">
    <source>
        <dbReference type="ARBA" id="ARBA00008163"/>
    </source>
</evidence>
<accession>A0A1I0VMN4</accession>
<dbReference type="AlphaFoldDB" id="A0A1I0VMN4"/>
<dbReference type="InterPro" id="IPR005017">
    <property type="entry name" value="OMPP1/FadL/TodX"/>
</dbReference>
<protein>
    <submittedName>
        <fullName evidence="9">Long-chain fatty acid transport protein</fullName>
    </submittedName>
</protein>
<dbReference type="OrthoDB" id="6679728at2"/>
<sequence>MKKLVVSGIAIVASAGSALAGGVDRSGQSVALIFEEGNYAQLSFGSVSPDVSGVQTAATVFPTAPEGAKSGNMTNDYTQFSLGVKQSYGNGFEAAVIFDQPFGADVEYPSGEYFASDSTAELTSSAVTGIVKYTAPNNVSVFGGLRYQRFSAEAAIPFITAPFGLLAGQEYQADGGEDEGVGYLVGVAYERPDIALRVALTYNSAIDHELETTENSSLGLGRTSTTDVTTPQSINLEFQSGIAADTLVFGSIRWVDWSEFEIAPEDYDGLLDLLTGADDYSLVSYEDDTITYSLGLGRKFSENWAGAVTVAHEPAHGGTSSNLGPTDGRSSVGLAATYTMDNVKITGGVTYAWIGDTETNSPGNQPGTEFEDNHAVGYGLRIGYTF</sequence>
<evidence type="ECO:0000256" key="3">
    <source>
        <dbReference type="ARBA" id="ARBA00022452"/>
    </source>
</evidence>
<dbReference type="EMBL" id="FOJU01000001">
    <property type="protein sequence ID" value="SFA77257.1"/>
    <property type="molecule type" value="Genomic_DNA"/>
</dbReference>
<organism evidence="9 10">
    <name type="scientific">Poseidonocella pacifica</name>
    <dbReference type="NCBI Taxonomy" id="871651"/>
    <lineage>
        <taxon>Bacteria</taxon>
        <taxon>Pseudomonadati</taxon>
        <taxon>Pseudomonadota</taxon>
        <taxon>Alphaproteobacteria</taxon>
        <taxon>Rhodobacterales</taxon>
        <taxon>Roseobacteraceae</taxon>
        <taxon>Poseidonocella</taxon>
    </lineage>
</organism>
<gene>
    <name evidence="9" type="ORF">SAMN05421688_0762</name>
</gene>
<feature type="chain" id="PRO_5011509380" evidence="8">
    <location>
        <begin position="21"/>
        <end position="386"/>
    </location>
</feature>
<keyword evidence="5 8" id="KW-0732">Signal</keyword>
<dbReference type="PANTHER" id="PTHR35093:SF8">
    <property type="entry name" value="OUTER MEMBRANE PROTEIN NMB0088-RELATED"/>
    <property type="match status" value="1"/>
</dbReference>
<keyword evidence="10" id="KW-1185">Reference proteome</keyword>
<dbReference type="GO" id="GO:0009279">
    <property type="term" value="C:cell outer membrane"/>
    <property type="evidence" value="ECO:0007669"/>
    <property type="project" value="UniProtKB-SubCell"/>
</dbReference>
<dbReference type="SUPFAM" id="SSF56935">
    <property type="entry name" value="Porins"/>
    <property type="match status" value="1"/>
</dbReference>
<dbReference type="PANTHER" id="PTHR35093">
    <property type="entry name" value="OUTER MEMBRANE PROTEIN NMB0088-RELATED"/>
    <property type="match status" value="1"/>
</dbReference>
<comment type="similarity">
    <text evidence="2">Belongs to the OmpP1/FadL family.</text>
</comment>
<keyword evidence="6" id="KW-0472">Membrane</keyword>
<name>A0A1I0VMN4_9RHOB</name>
<proteinExistence type="inferred from homology"/>
<keyword evidence="3" id="KW-1134">Transmembrane beta strand</keyword>
<dbReference type="Proteomes" id="UP000198796">
    <property type="component" value="Unassembled WGS sequence"/>
</dbReference>
<dbReference type="STRING" id="871651.SAMN05421688_0762"/>
<evidence type="ECO:0000256" key="6">
    <source>
        <dbReference type="ARBA" id="ARBA00023136"/>
    </source>
</evidence>
<keyword evidence="4" id="KW-0812">Transmembrane</keyword>
<dbReference type="RefSeq" id="WP_092060709.1">
    <property type="nucleotide sequence ID" value="NZ_FOJU01000001.1"/>
</dbReference>
<evidence type="ECO:0000256" key="1">
    <source>
        <dbReference type="ARBA" id="ARBA00004571"/>
    </source>
</evidence>
<evidence type="ECO:0000313" key="10">
    <source>
        <dbReference type="Proteomes" id="UP000198796"/>
    </source>
</evidence>
<dbReference type="GO" id="GO:0015483">
    <property type="term" value="F:long-chain fatty acid transporting porin activity"/>
    <property type="evidence" value="ECO:0007669"/>
    <property type="project" value="TreeGrafter"/>
</dbReference>
<evidence type="ECO:0000256" key="4">
    <source>
        <dbReference type="ARBA" id="ARBA00022692"/>
    </source>
</evidence>
<evidence type="ECO:0000313" key="9">
    <source>
        <dbReference type="EMBL" id="SFA77257.1"/>
    </source>
</evidence>
<feature type="signal peptide" evidence="8">
    <location>
        <begin position="1"/>
        <end position="20"/>
    </location>
</feature>
<dbReference type="Pfam" id="PF03349">
    <property type="entry name" value="Toluene_X"/>
    <property type="match status" value="1"/>
</dbReference>
<dbReference type="Gene3D" id="2.40.160.60">
    <property type="entry name" value="Outer membrane protein transport protein (OMPP1/FadL/TodX)"/>
    <property type="match status" value="1"/>
</dbReference>
<evidence type="ECO:0000256" key="8">
    <source>
        <dbReference type="SAM" id="SignalP"/>
    </source>
</evidence>
<evidence type="ECO:0000256" key="7">
    <source>
        <dbReference type="ARBA" id="ARBA00023237"/>
    </source>
</evidence>